<comment type="subcellular location">
    <subcellularLocation>
        <location evidence="1">Virion</location>
    </subcellularLocation>
</comment>
<dbReference type="GO" id="GO:0044423">
    <property type="term" value="C:virion component"/>
    <property type="evidence" value="ECO:0007669"/>
    <property type="project" value="UniProtKB-KW"/>
</dbReference>
<protein>
    <recommendedName>
        <fullName evidence="10">Putative poly(A) polymerase catalytic subunit</fullName>
        <ecNumber evidence="2">2.7.7.19</ecNumber>
    </recommendedName>
</protein>
<organism evidence="14">
    <name type="scientific">Catovirus CTV1</name>
    <dbReference type="NCBI Taxonomy" id="1977631"/>
    <lineage>
        <taxon>Viruses</taxon>
        <taxon>Varidnaviria</taxon>
        <taxon>Bamfordvirae</taxon>
        <taxon>Nucleocytoviricota</taxon>
        <taxon>Megaviricetes</taxon>
        <taxon>Imitervirales</taxon>
        <taxon>Mimiviridae</taxon>
        <taxon>Klosneuvirinae</taxon>
        <taxon>Catovirus</taxon>
    </lineage>
</organism>
<dbReference type="EMBL" id="KY684084">
    <property type="protein sequence ID" value="ARF09262.1"/>
    <property type="molecule type" value="Genomic_DNA"/>
</dbReference>
<keyword evidence="6" id="KW-0067">ATP-binding</keyword>
<dbReference type="GO" id="GO:0005524">
    <property type="term" value="F:ATP binding"/>
    <property type="evidence" value="ECO:0007669"/>
    <property type="project" value="UniProtKB-KW"/>
</dbReference>
<evidence type="ECO:0000256" key="4">
    <source>
        <dbReference type="ARBA" id="ARBA00022679"/>
    </source>
</evidence>
<gene>
    <name evidence="14" type="ORF">Catovirus_2_211</name>
</gene>
<dbReference type="InterPro" id="IPR045355">
    <property type="entry name" value="PolyA_pol_cat_su"/>
</dbReference>
<evidence type="ECO:0000256" key="9">
    <source>
        <dbReference type="ARBA" id="ARBA00025732"/>
    </source>
</evidence>
<keyword evidence="4" id="KW-0808">Transferase</keyword>
<dbReference type="CDD" id="cd20920">
    <property type="entry name" value="polyA_pol_Mimi"/>
    <property type="match status" value="1"/>
</dbReference>
<dbReference type="GO" id="GO:1990817">
    <property type="term" value="F:poly(A) RNA polymerase activity"/>
    <property type="evidence" value="ECO:0007669"/>
    <property type="project" value="UniProtKB-EC"/>
</dbReference>
<evidence type="ECO:0000256" key="8">
    <source>
        <dbReference type="ARBA" id="ARBA00023163"/>
    </source>
</evidence>
<keyword evidence="8" id="KW-0804">Transcription</keyword>
<evidence type="ECO:0000256" key="5">
    <source>
        <dbReference type="ARBA" id="ARBA00022741"/>
    </source>
</evidence>
<keyword evidence="3" id="KW-0507">mRNA processing</keyword>
<proteinExistence type="inferred from homology"/>
<feature type="domain" description="Poly(A) polymerase catalytic subunit" evidence="12">
    <location>
        <begin position="44"/>
        <end position="174"/>
    </location>
</feature>
<dbReference type="EC" id="2.7.7.19" evidence="2"/>
<evidence type="ECO:0000313" key="14">
    <source>
        <dbReference type="EMBL" id="ARF09262.1"/>
    </source>
</evidence>
<dbReference type="Pfam" id="PF21649">
    <property type="entry name" value="APMV_polyA_pol_cat_2nd"/>
    <property type="match status" value="1"/>
</dbReference>
<keyword evidence="5" id="KW-0547">Nucleotide-binding</keyword>
<dbReference type="InterPro" id="IPR049463">
    <property type="entry name" value="APMV_polyA_pol_cat_2nd"/>
</dbReference>
<comment type="catalytic activity">
    <reaction evidence="11">
        <text>RNA(n) + ATP = RNA(n)-3'-adenine ribonucleotide + diphosphate</text>
        <dbReference type="Rhea" id="RHEA:11332"/>
        <dbReference type="Rhea" id="RHEA-COMP:14527"/>
        <dbReference type="Rhea" id="RHEA-COMP:17347"/>
        <dbReference type="ChEBI" id="CHEBI:30616"/>
        <dbReference type="ChEBI" id="CHEBI:33019"/>
        <dbReference type="ChEBI" id="CHEBI:140395"/>
        <dbReference type="ChEBI" id="CHEBI:173115"/>
        <dbReference type="EC" id="2.7.7.19"/>
    </reaction>
</comment>
<evidence type="ECO:0000256" key="10">
    <source>
        <dbReference type="ARBA" id="ARBA00026159"/>
    </source>
</evidence>
<evidence type="ECO:0000256" key="7">
    <source>
        <dbReference type="ARBA" id="ARBA00022844"/>
    </source>
</evidence>
<dbReference type="GO" id="GO:0006397">
    <property type="term" value="P:mRNA processing"/>
    <property type="evidence" value="ECO:0007669"/>
    <property type="project" value="UniProtKB-KW"/>
</dbReference>
<feature type="domain" description="Putative poly(A) polymerase catalytic subunit C-terminal mimivirus" evidence="13">
    <location>
        <begin position="249"/>
        <end position="475"/>
    </location>
</feature>
<evidence type="ECO:0000256" key="11">
    <source>
        <dbReference type="ARBA" id="ARBA00048830"/>
    </source>
</evidence>
<accession>A0A1V0SC31</accession>
<evidence type="ECO:0000259" key="13">
    <source>
        <dbReference type="Pfam" id="PF21649"/>
    </source>
</evidence>
<evidence type="ECO:0000256" key="2">
    <source>
        <dbReference type="ARBA" id="ARBA00012388"/>
    </source>
</evidence>
<reference evidence="14" key="1">
    <citation type="journal article" date="2017" name="Science">
        <title>Giant viruses with an expanded complement of translation system components.</title>
        <authorList>
            <person name="Schulz F."/>
            <person name="Yutin N."/>
            <person name="Ivanova N.N."/>
            <person name="Ortega D.R."/>
            <person name="Lee T.K."/>
            <person name="Vierheilig J."/>
            <person name="Daims H."/>
            <person name="Horn M."/>
            <person name="Wagner M."/>
            <person name="Jensen G.J."/>
            <person name="Kyrpides N.C."/>
            <person name="Koonin E.V."/>
            <person name="Woyke T."/>
        </authorList>
    </citation>
    <scope>NUCLEOTIDE SEQUENCE</scope>
    <source>
        <strain evidence="14">CTV1</strain>
    </source>
</reference>
<evidence type="ECO:0000256" key="1">
    <source>
        <dbReference type="ARBA" id="ARBA00004328"/>
    </source>
</evidence>
<evidence type="ECO:0000256" key="6">
    <source>
        <dbReference type="ARBA" id="ARBA00022840"/>
    </source>
</evidence>
<keyword evidence="7" id="KW-0946">Virion</keyword>
<evidence type="ECO:0000259" key="12">
    <source>
        <dbReference type="Pfam" id="PF19244"/>
    </source>
</evidence>
<name>A0A1V0SC31_9VIRU</name>
<dbReference type="Pfam" id="PF19244">
    <property type="entry name" value="Poly_A_pol_cat"/>
    <property type="match status" value="1"/>
</dbReference>
<comment type="similarity">
    <text evidence="9">Belongs to the poxviridae poly(A) polymerase catalytic subunit family. Highly divergent.</text>
</comment>
<evidence type="ECO:0000256" key="3">
    <source>
        <dbReference type="ARBA" id="ARBA00022664"/>
    </source>
</evidence>
<sequence length="500" mass="59053">MSLYKEKDIDLLKDNIDKILDEVEDKKMIFLEPYASEIKEVSSTILQFVKDRKRKIYGGFAINMLIKKKDAREAIYKDKENPDIDFYSPEPIKDLIDLCNILYDKGFKFIRGYEAQHKETYSIRVNNHLYCDISYVPKNIYNKIPFDIINDIYVISPHWYSIDFLRMMTDPLTSYWRIDKHFQRFFLIQKHYPFPNIDKPINVSFSKEHEKQIRDLLSVTHKFLEGRDSTITVGFYAYDHFLKESTILKQNNPKAKKFKLLEVPYYEIISTNFRDDSLLLISKMKELIGDIEVVEHYPYFQFLGHSVYIYYQGILICIIYHYNKKCLPFIKVSSDIFNRNDVIKGTSFINIGTFSLTLMYALMTSMKAKTDNDNNTKSLYYTFISHLLEMRKYYFEKTGKNMLSGSIFKDFVLECKGYAVTPEKERALLIESRKKKKQRPQFAYDPSDGKIDSEINYVFANSSGNPINNPKNLKLVEQEIDDDIQDVEEVKDQSDAENNE</sequence>